<dbReference type="Gene3D" id="2.30.30.140">
    <property type="match status" value="1"/>
</dbReference>
<dbReference type="InterPro" id="IPR008676">
    <property type="entry name" value="MRG"/>
</dbReference>
<feature type="compositionally biased region" description="Low complexity" evidence="11">
    <location>
        <begin position="184"/>
        <end position="200"/>
    </location>
</feature>
<organism evidence="13 14">
    <name type="scientific">Magallana gigas</name>
    <name type="common">Pacific oyster</name>
    <name type="synonym">Crassostrea gigas</name>
    <dbReference type="NCBI Taxonomy" id="29159"/>
    <lineage>
        <taxon>Eukaryota</taxon>
        <taxon>Metazoa</taxon>
        <taxon>Spiralia</taxon>
        <taxon>Lophotrochozoa</taxon>
        <taxon>Mollusca</taxon>
        <taxon>Bivalvia</taxon>
        <taxon>Autobranchia</taxon>
        <taxon>Pteriomorphia</taxon>
        <taxon>Ostreida</taxon>
        <taxon>Ostreoidea</taxon>
        <taxon>Ostreidae</taxon>
        <taxon>Magallana</taxon>
    </lineage>
</organism>
<evidence type="ECO:0000256" key="10">
    <source>
        <dbReference type="ARBA" id="ARBA00071326"/>
    </source>
</evidence>
<evidence type="ECO:0000256" key="8">
    <source>
        <dbReference type="ARBA" id="ARBA00023204"/>
    </source>
</evidence>
<dbReference type="GO" id="GO:0006325">
    <property type="term" value="P:chromatin organization"/>
    <property type="evidence" value="ECO:0007669"/>
    <property type="project" value="UniProtKB-KW"/>
</dbReference>
<keyword evidence="8" id="KW-0234">DNA repair</keyword>
<evidence type="ECO:0000256" key="5">
    <source>
        <dbReference type="ARBA" id="ARBA00023015"/>
    </source>
</evidence>
<sequence>MPPKMKFQEGEKVLCFHGPLLYEAKCVKFEVKDKVNQYFIHYNGWNKNWDEWVPESRVLKYNDASMQKQKELLKAHVGKGRSKTRVKEKEKERASTPTERGSKQKGTASNASGSAASSQESSTASTPNPSGPSDSKRKRTRNDTESAPSTPSQETKESTPSGTPATSTPTQGETQKKRGRPGNSTPAAAAATPTTETGPATPAPGPESTPSTPSTPVTSEPAKKRGRPPATAVTDTSSQGSHESTTSTGTGTPSTEQKRKRPRPDPTVESEESFLAKIEVKIKIPEELKPWLVDDWDLVSRQKQVVSLPCKMSVDNILDDYVRTKSAKASNVNKDAIVEVTQGIREYFNVMLGTQLLYKFERPQYGEIMKENQDTSKPMSEIYGAVHLLRLFVKLGGMLAYTSLDEKSIQLLQNHLHDFLKYMQKNMSTLFSLNDYIVAPPEYHHTTFESGQKVVLDPIWFWILEVYENKCGLRIGQHHLIIENSSRMTDQVMSESVYKGLCREIGTPQQIDVLIRTANLRFQIRLVEVFL</sequence>
<dbReference type="InterPro" id="IPR026541">
    <property type="entry name" value="MRG_dom"/>
</dbReference>
<dbReference type="GO" id="GO:0006281">
    <property type="term" value="P:DNA repair"/>
    <property type="evidence" value="ECO:0007669"/>
    <property type="project" value="UniProtKB-KW"/>
</dbReference>
<dbReference type="GO" id="GO:0005634">
    <property type="term" value="C:nucleus"/>
    <property type="evidence" value="ECO:0007669"/>
    <property type="project" value="UniProtKB-SubCell"/>
</dbReference>
<dbReference type="Pfam" id="PF22732">
    <property type="entry name" value="MSL3_chromo-like"/>
    <property type="match status" value="1"/>
</dbReference>
<feature type="domain" description="Chromo" evidence="12">
    <location>
        <begin position="6"/>
        <end position="74"/>
    </location>
</feature>
<feature type="compositionally biased region" description="Low complexity" evidence="11">
    <location>
        <begin position="236"/>
        <end position="255"/>
    </location>
</feature>
<name>A0A8W8I5N4_MAGGI</name>
<dbReference type="FunFam" id="2.30.30.140:FF:000024">
    <property type="entry name" value="Mortality factor 4-like protein 1"/>
    <property type="match status" value="1"/>
</dbReference>
<accession>A0A8W8I5N4</accession>
<keyword evidence="7" id="KW-0233">DNA recombination</keyword>
<dbReference type="GO" id="GO:0035267">
    <property type="term" value="C:NuA4 histone acetyltransferase complex"/>
    <property type="evidence" value="ECO:0007669"/>
    <property type="project" value="TreeGrafter"/>
</dbReference>
<dbReference type="InterPro" id="IPR016197">
    <property type="entry name" value="Chromo-like_dom_sf"/>
</dbReference>
<feature type="compositionally biased region" description="Low complexity" evidence="11">
    <location>
        <begin position="208"/>
        <end position="220"/>
    </location>
</feature>
<dbReference type="PANTHER" id="PTHR10880:SF48">
    <property type="entry name" value="MORTALITY FACTOR 4 LIKE 2"/>
    <property type="match status" value="1"/>
</dbReference>
<feature type="region of interest" description="Disordered" evidence="11">
    <location>
        <begin position="73"/>
        <end position="272"/>
    </location>
</feature>
<dbReference type="GO" id="GO:0006355">
    <property type="term" value="P:regulation of DNA-templated transcription"/>
    <property type="evidence" value="ECO:0007669"/>
    <property type="project" value="InterPro"/>
</dbReference>
<dbReference type="InterPro" id="IPR038217">
    <property type="entry name" value="MRG_C_sf"/>
</dbReference>
<evidence type="ECO:0000259" key="12">
    <source>
        <dbReference type="SMART" id="SM00298"/>
    </source>
</evidence>
<evidence type="ECO:0000256" key="4">
    <source>
        <dbReference type="ARBA" id="ARBA00022990"/>
    </source>
</evidence>
<dbReference type="EnsemblMetazoa" id="G12680.1">
    <property type="protein sequence ID" value="G12680.1:cds"/>
    <property type="gene ID" value="G12680"/>
</dbReference>
<dbReference type="GO" id="GO:0006310">
    <property type="term" value="P:DNA recombination"/>
    <property type="evidence" value="ECO:0007669"/>
    <property type="project" value="UniProtKB-KW"/>
</dbReference>
<feature type="compositionally biased region" description="Low complexity" evidence="11">
    <location>
        <begin position="107"/>
        <end position="126"/>
    </location>
</feature>
<feature type="compositionally biased region" description="Basic and acidic residues" evidence="11">
    <location>
        <begin position="85"/>
        <end position="94"/>
    </location>
</feature>
<dbReference type="Gene3D" id="1.10.274.30">
    <property type="entry name" value="MRG domain"/>
    <property type="match status" value="1"/>
</dbReference>
<evidence type="ECO:0000256" key="3">
    <source>
        <dbReference type="ARBA" id="ARBA00022853"/>
    </source>
</evidence>
<evidence type="ECO:0000256" key="6">
    <source>
        <dbReference type="ARBA" id="ARBA00023163"/>
    </source>
</evidence>
<protein>
    <recommendedName>
        <fullName evidence="10">Mortality factor 4-like protein 1</fullName>
    </recommendedName>
</protein>
<evidence type="ECO:0000256" key="9">
    <source>
        <dbReference type="ARBA" id="ARBA00023242"/>
    </source>
</evidence>
<reference evidence="13" key="1">
    <citation type="submission" date="2022-08" db="UniProtKB">
        <authorList>
            <consortium name="EnsemblMetazoa"/>
        </authorList>
    </citation>
    <scope>IDENTIFICATION</scope>
    <source>
        <strain evidence="13">05x7-T-G4-1.051#20</strain>
    </source>
</reference>
<keyword evidence="2" id="KW-0227">DNA damage</keyword>
<evidence type="ECO:0000313" key="14">
    <source>
        <dbReference type="Proteomes" id="UP000005408"/>
    </source>
</evidence>
<dbReference type="SMART" id="SM00298">
    <property type="entry name" value="CHROMO"/>
    <property type="match status" value="1"/>
</dbReference>
<evidence type="ECO:0000313" key="13">
    <source>
        <dbReference type="EnsemblMetazoa" id="G12680.1:cds"/>
    </source>
</evidence>
<dbReference type="PROSITE" id="PS51640">
    <property type="entry name" value="MRG"/>
    <property type="match status" value="1"/>
</dbReference>
<feature type="compositionally biased region" description="Low complexity" evidence="11">
    <location>
        <begin position="158"/>
        <end position="170"/>
    </location>
</feature>
<keyword evidence="3" id="KW-0156">Chromatin regulator</keyword>
<dbReference type="InterPro" id="IPR000953">
    <property type="entry name" value="Chromo/chromo_shadow_dom"/>
</dbReference>
<dbReference type="Pfam" id="PF05712">
    <property type="entry name" value="MRG"/>
    <property type="match status" value="1"/>
</dbReference>
<keyword evidence="5" id="KW-0805">Transcription regulation</keyword>
<dbReference type="FunFam" id="1.10.274.30:FF:000001">
    <property type="entry name" value="Mortality factor 4-like protein 1"/>
    <property type="match status" value="1"/>
</dbReference>
<dbReference type="CDD" id="cd18983">
    <property type="entry name" value="CBD_MSL3_like"/>
    <property type="match status" value="1"/>
</dbReference>
<keyword evidence="6" id="KW-0804">Transcription</keyword>
<dbReference type="InterPro" id="IPR053820">
    <property type="entry name" value="MSL3_chromo-like"/>
</dbReference>
<proteinExistence type="predicted"/>
<dbReference type="Proteomes" id="UP000005408">
    <property type="component" value="Unassembled WGS sequence"/>
</dbReference>
<dbReference type="PANTHER" id="PTHR10880">
    <property type="entry name" value="MORTALITY FACTOR 4-LIKE PROTEIN"/>
    <property type="match status" value="1"/>
</dbReference>
<keyword evidence="4" id="KW-0007">Acetylation</keyword>
<evidence type="ECO:0000256" key="1">
    <source>
        <dbReference type="ARBA" id="ARBA00004123"/>
    </source>
</evidence>
<keyword evidence="9" id="KW-0539">Nucleus</keyword>
<evidence type="ECO:0000256" key="2">
    <source>
        <dbReference type="ARBA" id="ARBA00022763"/>
    </source>
</evidence>
<dbReference type="SUPFAM" id="SSF54160">
    <property type="entry name" value="Chromo domain-like"/>
    <property type="match status" value="1"/>
</dbReference>
<dbReference type="AlphaFoldDB" id="A0A8W8I5N4"/>
<evidence type="ECO:0000256" key="7">
    <source>
        <dbReference type="ARBA" id="ARBA00023172"/>
    </source>
</evidence>
<comment type="subcellular location">
    <subcellularLocation>
        <location evidence="1">Nucleus</location>
    </subcellularLocation>
</comment>
<evidence type="ECO:0000256" key="11">
    <source>
        <dbReference type="SAM" id="MobiDB-lite"/>
    </source>
</evidence>
<keyword evidence="14" id="KW-1185">Reference proteome</keyword>